<keyword evidence="2" id="KW-1185">Reference proteome</keyword>
<evidence type="ECO:0000313" key="2">
    <source>
        <dbReference type="Proteomes" id="UP000283374"/>
    </source>
</evidence>
<dbReference type="AlphaFoldDB" id="A0A413RQX3"/>
<dbReference type="EMBL" id="QWKP01000084">
    <property type="protein sequence ID" value="RHA44379.1"/>
    <property type="molecule type" value="Genomic_DNA"/>
</dbReference>
<dbReference type="GO" id="GO:0003677">
    <property type="term" value="F:DNA binding"/>
    <property type="evidence" value="ECO:0007669"/>
    <property type="project" value="UniProtKB-KW"/>
</dbReference>
<proteinExistence type="predicted"/>
<dbReference type="RefSeq" id="WP_118765745.1">
    <property type="nucleotide sequence ID" value="NZ_QWKP01000084.1"/>
</dbReference>
<evidence type="ECO:0000313" key="1">
    <source>
        <dbReference type="EMBL" id="RHA44379.1"/>
    </source>
</evidence>
<protein>
    <submittedName>
        <fullName evidence="1">MmcQ/YjbR family DNA-binding protein</fullName>
    </submittedName>
</protein>
<gene>
    <name evidence="1" type="ORF">D1825_01540</name>
</gene>
<sequence length="124" mass="13824">MTHPRMFAITDPVLARVRTLALALPEAVEVEAWGRPTFRAGTPMFAVYGVHDGHDTGLVFKPDPDERPALEHDERFYSPPYHGASGWLAIDLAADSDWDEVRELLEGSFRQVANKRQLAALEPA</sequence>
<comment type="caution">
    <text evidence="1">The sequence shown here is derived from an EMBL/GenBank/DDBJ whole genome shotgun (WGS) entry which is preliminary data.</text>
</comment>
<dbReference type="OrthoDB" id="8479417at2"/>
<keyword evidence="1" id="KW-0238">DNA-binding</keyword>
<dbReference type="SUPFAM" id="SSF142906">
    <property type="entry name" value="YjbR-like"/>
    <property type="match status" value="1"/>
</dbReference>
<dbReference type="Proteomes" id="UP000283374">
    <property type="component" value="Unassembled WGS sequence"/>
</dbReference>
<dbReference type="Pfam" id="PF04237">
    <property type="entry name" value="YjbR"/>
    <property type="match status" value="1"/>
</dbReference>
<dbReference type="Gene3D" id="3.90.1150.30">
    <property type="match status" value="1"/>
</dbReference>
<reference evidence="1 2" key="1">
    <citation type="submission" date="2018-08" db="EMBL/GenBank/DDBJ databases">
        <title>Cellulomonas rhizosphaerae sp. nov., a novel actinomycete isolated from soil.</title>
        <authorList>
            <person name="Tian Y."/>
        </authorList>
    </citation>
    <scope>NUCLEOTIDE SEQUENCE [LARGE SCALE GENOMIC DNA]</scope>
    <source>
        <strain evidence="1 2">NEAU-TCZ24</strain>
    </source>
</reference>
<organism evidence="1 2">
    <name type="scientific">Cellulomonas rhizosphaerae</name>
    <dbReference type="NCBI Taxonomy" id="2293719"/>
    <lineage>
        <taxon>Bacteria</taxon>
        <taxon>Bacillati</taxon>
        <taxon>Actinomycetota</taxon>
        <taxon>Actinomycetes</taxon>
        <taxon>Micrococcales</taxon>
        <taxon>Cellulomonadaceae</taxon>
        <taxon>Cellulomonas</taxon>
    </lineage>
</organism>
<accession>A0A413RQX3</accession>
<name>A0A413RQX3_9CELL</name>
<dbReference type="InterPro" id="IPR038056">
    <property type="entry name" value="YjbR-like_sf"/>
</dbReference>
<dbReference type="InterPro" id="IPR058532">
    <property type="entry name" value="YjbR/MT2646/Rv2570-like"/>
</dbReference>